<dbReference type="PRINTS" id="PR00069">
    <property type="entry name" value="ALDKETRDTASE"/>
</dbReference>
<dbReference type="OrthoDB" id="9773828at2"/>
<dbReference type="CDD" id="cd19092">
    <property type="entry name" value="AKR_BsYcsN_EcYdhF-like"/>
    <property type="match status" value="1"/>
</dbReference>
<protein>
    <submittedName>
        <fullName evidence="2">Putative oxidoreductase</fullName>
    </submittedName>
</protein>
<dbReference type="Proteomes" id="UP000295468">
    <property type="component" value="Unassembled WGS sequence"/>
</dbReference>
<dbReference type="SUPFAM" id="SSF51430">
    <property type="entry name" value="NAD(P)-linked oxidoreductase"/>
    <property type="match status" value="1"/>
</dbReference>
<feature type="domain" description="NADP-dependent oxidoreductase" evidence="1">
    <location>
        <begin position="10"/>
        <end position="282"/>
    </location>
</feature>
<evidence type="ECO:0000313" key="2">
    <source>
        <dbReference type="EMBL" id="TDQ32947.1"/>
    </source>
</evidence>
<proteinExistence type="predicted"/>
<dbReference type="InterPro" id="IPR050523">
    <property type="entry name" value="AKR_Detox_Biosynth"/>
</dbReference>
<dbReference type="InterPro" id="IPR036812">
    <property type="entry name" value="NAD(P)_OxRdtase_dom_sf"/>
</dbReference>
<dbReference type="InterPro" id="IPR023210">
    <property type="entry name" value="NADP_OxRdtase_dom"/>
</dbReference>
<dbReference type="PANTHER" id="PTHR43364">
    <property type="entry name" value="NADH-SPECIFIC METHYLGLYOXAL REDUCTASE-RELATED"/>
    <property type="match status" value="1"/>
</dbReference>
<dbReference type="GO" id="GO:0016491">
    <property type="term" value="F:oxidoreductase activity"/>
    <property type="evidence" value="ECO:0007669"/>
    <property type="project" value="InterPro"/>
</dbReference>
<reference evidence="2 3" key="1">
    <citation type="submission" date="2019-03" db="EMBL/GenBank/DDBJ databases">
        <title>Genomic Encyclopedia of Archaeal and Bacterial Type Strains, Phase II (KMG-II): from individual species to whole genera.</title>
        <authorList>
            <person name="Goeker M."/>
        </authorList>
    </citation>
    <scope>NUCLEOTIDE SEQUENCE [LARGE SCALE GENOMIC DNA]</scope>
    <source>
        <strain evidence="2 3">DSM 18435</strain>
    </source>
</reference>
<name>A0A4R6TRK1_9FLAO</name>
<gene>
    <name evidence="2" type="ORF">CLV82_0785</name>
</gene>
<dbReference type="Gene3D" id="3.20.20.100">
    <property type="entry name" value="NADP-dependent oxidoreductase domain"/>
    <property type="match status" value="1"/>
</dbReference>
<dbReference type="RefSeq" id="WP_133642967.1">
    <property type="nucleotide sequence ID" value="NZ_SNYI01000001.1"/>
</dbReference>
<dbReference type="AlphaFoldDB" id="A0A4R6TRK1"/>
<evidence type="ECO:0000259" key="1">
    <source>
        <dbReference type="Pfam" id="PF00248"/>
    </source>
</evidence>
<keyword evidence="3" id="KW-1185">Reference proteome</keyword>
<sequence>MKNNKLLFSRIIAGTMTWGSWGKKYTAKEMEAMMHHCLELGLTTFDHADIYGGYTNEADFGAAFAGSSISREHIQLISKCGIQYVCENRDNTIKHYNYSKDYIIWSAEQSLSSLRTDYLDLFLLHRPSPLMHPQEIAAAIEQLIKDGKIRAFGLSNFTPSQVKLIESVIPVAANQVEFSLTADKVMYDGTLDDCLANKRYAMAWSPLGGYFSEQGEQAGRIKEVLESLTDKYNATETQLLLAWVLKHPAEVHPVVGTTRADRLTEATHAVSIELELEDWFRMLEAAQGHKVP</sequence>
<evidence type="ECO:0000313" key="3">
    <source>
        <dbReference type="Proteomes" id="UP000295468"/>
    </source>
</evidence>
<dbReference type="GO" id="GO:0005829">
    <property type="term" value="C:cytosol"/>
    <property type="evidence" value="ECO:0007669"/>
    <property type="project" value="TreeGrafter"/>
</dbReference>
<dbReference type="PANTHER" id="PTHR43364:SF1">
    <property type="entry name" value="OXIDOREDUCTASE YDHF"/>
    <property type="match status" value="1"/>
</dbReference>
<organism evidence="2 3">
    <name type="scientific">Zeaxanthinibacter enoshimensis</name>
    <dbReference type="NCBI Taxonomy" id="392009"/>
    <lineage>
        <taxon>Bacteria</taxon>
        <taxon>Pseudomonadati</taxon>
        <taxon>Bacteroidota</taxon>
        <taxon>Flavobacteriia</taxon>
        <taxon>Flavobacteriales</taxon>
        <taxon>Flavobacteriaceae</taxon>
        <taxon>Zeaxanthinibacter</taxon>
    </lineage>
</organism>
<accession>A0A4R6TRK1</accession>
<comment type="caution">
    <text evidence="2">The sequence shown here is derived from an EMBL/GenBank/DDBJ whole genome shotgun (WGS) entry which is preliminary data.</text>
</comment>
<dbReference type="InterPro" id="IPR020471">
    <property type="entry name" value="AKR"/>
</dbReference>
<dbReference type="Pfam" id="PF00248">
    <property type="entry name" value="Aldo_ket_red"/>
    <property type="match status" value="1"/>
</dbReference>
<dbReference type="EMBL" id="SNYI01000001">
    <property type="protein sequence ID" value="TDQ32947.1"/>
    <property type="molecule type" value="Genomic_DNA"/>
</dbReference>